<keyword evidence="2" id="KW-1185">Reference proteome</keyword>
<dbReference type="RefSeq" id="WP_354025903.1">
    <property type="nucleotide sequence ID" value="NZ_JBEPSJ010000005.1"/>
</dbReference>
<organism evidence="1 2">
    <name type="scientific">Conyzicola nivalis</name>
    <dbReference type="NCBI Taxonomy" id="1477021"/>
    <lineage>
        <taxon>Bacteria</taxon>
        <taxon>Bacillati</taxon>
        <taxon>Actinomycetota</taxon>
        <taxon>Actinomycetes</taxon>
        <taxon>Micrococcales</taxon>
        <taxon>Microbacteriaceae</taxon>
        <taxon>Conyzicola</taxon>
    </lineage>
</organism>
<dbReference type="EMBL" id="JBEPSJ010000005">
    <property type="protein sequence ID" value="MET4583728.1"/>
    <property type="molecule type" value="Genomic_DNA"/>
</dbReference>
<gene>
    <name evidence="1" type="ORF">ABIE21_003259</name>
</gene>
<protein>
    <submittedName>
        <fullName evidence="1">Uncharacterized protein</fullName>
    </submittedName>
</protein>
<comment type="caution">
    <text evidence="1">The sequence shown here is derived from an EMBL/GenBank/DDBJ whole genome shotgun (WGS) entry which is preliminary data.</text>
</comment>
<evidence type="ECO:0000313" key="2">
    <source>
        <dbReference type="Proteomes" id="UP001549257"/>
    </source>
</evidence>
<evidence type="ECO:0000313" key="1">
    <source>
        <dbReference type="EMBL" id="MET4583728.1"/>
    </source>
</evidence>
<dbReference type="Proteomes" id="UP001549257">
    <property type="component" value="Unassembled WGS sequence"/>
</dbReference>
<name>A0ABV2QS98_9MICO</name>
<proteinExistence type="predicted"/>
<sequence>MRIALHGTHPALDFVRPLLARNYDLVGVDDAPEALVTFGPVAAVPDSVELAVFVAVRPPVPLSARTLVIGAAPSGDGASHAGLATEHPAELLSLIDGFLRYPARFPVGDAKATANANATATARATTDAAREPVPR</sequence>
<accession>A0ABV2QS98</accession>
<reference evidence="1 2" key="1">
    <citation type="submission" date="2024-06" db="EMBL/GenBank/DDBJ databases">
        <title>Sorghum-associated microbial communities from plants grown in Nebraska, USA.</title>
        <authorList>
            <person name="Schachtman D."/>
        </authorList>
    </citation>
    <scope>NUCLEOTIDE SEQUENCE [LARGE SCALE GENOMIC DNA]</scope>
    <source>
        <strain evidence="1 2">2857</strain>
    </source>
</reference>